<dbReference type="Proteomes" id="UP001152658">
    <property type="component" value="Unassembled WGS sequence"/>
</dbReference>
<protein>
    <submittedName>
        <fullName evidence="1">Uncharacterized protein</fullName>
    </submittedName>
</protein>
<comment type="caution">
    <text evidence="1">The sequence shown here is derived from an EMBL/GenBank/DDBJ whole genome shotgun (WGS) entry which is preliminary data.</text>
</comment>
<evidence type="ECO:0000313" key="2">
    <source>
        <dbReference type="Proteomes" id="UP001152658"/>
    </source>
</evidence>
<reference evidence="1" key="1">
    <citation type="submission" date="2022-06" db="EMBL/GenBank/DDBJ databases">
        <authorList>
            <person name="Goudenege D."/>
            <person name="Le Roux F."/>
        </authorList>
    </citation>
    <scope>NUCLEOTIDE SEQUENCE</scope>
    <source>
        <strain evidence="1">12-063</strain>
    </source>
</reference>
<dbReference type="EMBL" id="CALYLK010000090">
    <property type="protein sequence ID" value="CAH8207304.1"/>
    <property type="molecule type" value="Genomic_DNA"/>
</dbReference>
<sequence>MTILYLINKTISYDLIGCIVRKQTKTVKKVTFYVVMNCIYMRMGDYLGGLIRDVEWYRYKAGGVRYAGFHYYND</sequence>
<evidence type="ECO:0000313" key="1">
    <source>
        <dbReference type="EMBL" id="CAH8207304.1"/>
    </source>
</evidence>
<gene>
    <name evidence="1" type="ORF">VAE063_530009</name>
</gene>
<organism evidence="1 2">
    <name type="scientific">Vibrio aestuarianus</name>
    <dbReference type="NCBI Taxonomy" id="28171"/>
    <lineage>
        <taxon>Bacteria</taxon>
        <taxon>Pseudomonadati</taxon>
        <taxon>Pseudomonadota</taxon>
        <taxon>Gammaproteobacteria</taxon>
        <taxon>Vibrionales</taxon>
        <taxon>Vibrionaceae</taxon>
        <taxon>Vibrio</taxon>
    </lineage>
</organism>
<accession>A0ABM9FL37</accession>
<dbReference type="RefSeq" id="WP_280552730.1">
    <property type="nucleotide sequence ID" value="NZ_JAKMYL010000122.1"/>
</dbReference>
<name>A0ABM9FL37_9VIBR</name>
<keyword evidence="2" id="KW-1185">Reference proteome</keyword>
<proteinExistence type="predicted"/>